<dbReference type="OMA" id="RSSMANI"/>
<reference evidence="1 2" key="1">
    <citation type="submission" date="2016-03" db="EMBL/GenBank/DDBJ databases">
        <title>Whole genome sequencing of Grifola frondosa 9006-11.</title>
        <authorList>
            <person name="Min B."/>
            <person name="Park H."/>
            <person name="Kim J.-G."/>
            <person name="Cho H."/>
            <person name="Oh Y.-L."/>
            <person name="Kong W.-S."/>
            <person name="Choi I.-G."/>
        </authorList>
    </citation>
    <scope>NUCLEOTIDE SEQUENCE [LARGE SCALE GENOMIC DNA]</scope>
    <source>
        <strain evidence="1 2">9006-11</strain>
    </source>
</reference>
<dbReference type="EMBL" id="LUGG01000022">
    <property type="protein sequence ID" value="OBZ68288.1"/>
    <property type="molecule type" value="Genomic_DNA"/>
</dbReference>
<dbReference type="OrthoDB" id="2835132at2759"/>
<evidence type="ECO:0000313" key="1">
    <source>
        <dbReference type="EMBL" id="OBZ68288.1"/>
    </source>
</evidence>
<dbReference type="SUPFAM" id="SSF52047">
    <property type="entry name" value="RNI-like"/>
    <property type="match status" value="1"/>
</dbReference>
<evidence type="ECO:0008006" key="3">
    <source>
        <dbReference type="Google" id="ProtNLM"/>
    </source>
</evidence>
<organism evidence="1 2">
    <name type="scientific">Grifola frondosa</name>
    <name type="common">Maitake</name>
    <name type="synonym">Polyporus frondosus</name>
    <dbReference type="NCBI Taxonomy" id="5627"/>
    <lineage>
        <taxon>Eukaryota</taxon>
        <taxon>Fungi</taxon>
        <taxon>Dikarya</taxon>
        <taxon>Basidiomycota</taxon>
        <taxon>Agaricomycotina</taxon>
        <taxon>Agaricomycetes</taxon>
        <taxon>Polyporales</taxon>
        <taxon>Grifolaceae</taxon>
        <taxon>Grifola</taxon>
    </lineage>
</organism>
<dbReference type="AlphaFoldDB" id="A0A1C7LUX3"/>
<evidence type="ECO:0000313" key="2">
    <source>
        <dbReference type="Proteomes" id="UP000092993"/>
    </source>
</evidence>
<protein>
    <recommendedName>
        <fullName evidence="3">F-box domain-containing protein</fullName>
    </recommendedName>
</protein>
<dbReference type="STRING" id="5627.A0A1C7LUX3"/>
<gene>
    <name evidence="1" type="ORF">A0H81_11766</name>
</gene>
<sequence length="410" mass="45535">MHLLVPRFPAELTDEIIDHLHDDQRALSSCSLTCRGWVTRARYNRFKSVEIYVKNWSGFKQLLDDYPPIGDLVCSLSLVGNAKHGYLSRSDPEAVRKMMRWANEGIPAILPLLSRVTDLALLRIDLSGGIVEALINHLRSVETLRLTSCGAKDVSVLLTIIGPFPELQSVRVKSWSLLDRTNLLPPHPSPLASSLHGALTTRLPSIKKFSMACRPVKDTTALAILQWLVDQSLYHSLSSLAIPLQGGGEVATLDRVLKVVGPGLRKLEIGLEPDYLGAEDLTNPPLTLAHCTNLHTLKLQSIKLHRNIHLGSLSSHLAWVPRLLSQVSSPHIQYLTFRIRAAGAERADLEALDWTTVDEILASPPFQNLRGVTFHIMKGDAIINDVVPFIKGCLPNLEARRITRFIRYAT</sequence>
<name>A0A1C7LUX3_GRIFR</name>
<dbReference type="Proteomes" id="UP000092993">
    <property type="component" value="Unassembled WGS sequence"/>
</dbReference>
<comment type="caution">
    <text evidence="1">The sequence shown here is derived from an EMBL/GenBank/DDBJ whole genome shotgun (WGS) entry which is preliminary data.</text>
</comment>
<proteinExistence type="predicted"/>
<dbReference type="Gene3D" id="3.80.10.10">
    <property type="entry name" value="Ribonuclease Inhibitor"/>
    <property type="match status" value="1"/>
</dbReference>
<dbReference type="InterPro" id="IPR032675">
    <property type="entry name" value="LRR_dom_sf"/>
</dbReference>
<accession>A0A1C7LUX3</accession>
<keyword evidence="2" id="KW-1185">Reference proteome</keyword>